<dbReference type="Proteomes" id="UP000076871">
    <property type="component" value="Unassembled WGS sequence"/>
</dbReference>
<protein>
    <submittedName>
        <fullName evidence="1">Uncharacterized protein</fullName>
    </submittedName>
</protein>
<dbReference type="GeneID" id="63819121"/>
<organism evidence="1 2">
    <name type="scientific">Laetiporus sulphureus 93-53</name>
    <dbReference type="NCBI Taxonomy" id="1314785"/>
    <lineage>
        <taxon>Eukaryota</taxon>
        <taxon>Fungi</taxon>
        <taxon>Dikarya</taxon>
        <taxon>Basidiomycota</taxon>
        <taxon>Agaricomycotina</taxon>
        <taxon>Agaricomycetes</taxon>
        <taxon>Polyporales</taxon>
        <taxon>Laetiporus</taxon>
    </lineage>
</organism>
<dbReference type="InParanoid" id="A0A165GPE8"/>
<accession>A0A165GPE8</accession>
<keyword evidence="2" id="KW-1185">Reference proteome</keyword>
<sequence length="74" mass="8343">MTATPFILTFWQGHVPIITGLPVQPSSLWRYLRCLSPGDQGSGYQWRVSRSDTRLRSASGLLVARKGNPEENER</sequence>
<dbReference type="AlphaFoldDB" id="A0A165GPE8"/>
<gene>
    <name evidence="1" type="ORF">LAESUDRAFT_341572</name>
</gene>
<evidence type="ECO:0000313" key="1">
    <source>
        <dbReference type="EMBL" id="KZT10626.1"/>
    </source>
</evidence>
<reference evidence="1 2" key="1">
    <citation type="journal article" date="2016" name="Mol. Biol. Evol.">
        <title>Comparative Genomics of Early-Diverging Mushroom-Forming Fungi Provides Insights into the Origins of Lignocellulose Decay Capabilities.</title>
        <authorList>
            <person name="Nagy L.G."/>
            <person name="Riley R."/>
            <person name="Tritt A."/>
            <person name="Adam C."/>
            <person name="Daum C."/>
            <person name="Floudas D."/>
            <person name="Sun H."/>
            <person name="Yadav J.S."/>
            <person name="Pangilinan J."/>
            <person name="Larsson K.H."/>
            <person name="Matsuura K."/>
            <person name="Barry K."/>
            <person name="Labutti K."/>
            <person name="Kuo R."/>
            <person name="Ohm R.A."/>
            <person name="Bhattacharya S.S."/>
            <person name="Shirouzu T."/>
            <person name="Yoshinaga Y."/>
            <person name="Martin F.M."/>
            <person name="Grigoriev I.V."/>
            <person name="Hibbett D.S."/>
        </authorList>
    </citation>
    <scope>NUCLEOTIDE SEQUENCE [LARGE SCALE GENOMIC DNA]</scope>
    <source>
        <strain evidence="1 2">93-53</strain>
    </source>
</reference>
<proteinExistence type="predicted"/>
<evidence type="ECO:0000313" key="2">
    <source>
        <dbReference type="Proteomes" id="UP000076871"/>
    </source>
</evidence>
<dbReference type="EMBL" id="KV427608">
    <property type="protein sequence ID" value="KZT10626.1"/>
    <property type="molecule type" value="Genomic_DNA"/>
</dbReference>
<name>A0A165GPE8_9APHY</name>
<dbReference type="RefSeq" id="XP_040768366.1">
    <property type="nucleotide sequence ID" value="XM_040902090.1"/>
</dbReference>